<protein>
    <submittedName>
        <fullName evidence="2">Uncharacterized protein</fullName>
    </submittedName>
</protein>
<dbReference type="HOGENOM" id="CLU_2775538_0_0_1"/>
<accession>A0A074YLW3</accession>
<name>A0A074YLW3_AURSE</name>
<reference evidence="2 3" key="1">
    <citation type="journal article" date="2014" name="BMC Genomics">
        <title>Genome sequencing of four Aureobasidium pullulans varieties: biotechnological potential, stress tolerance, and description of new species.</title>
        <authorList>
            <person name="Gostin Ar C."/>
            <person name="Ohm R.A."/>
            <person name="Kogej T."/>
            <person name="Sonjak S."/>
            <person name="Turk M."/>
            <person name="Zajc J."/>
            <person name="Zalar P."/>
            <person name="Grube M."/>
            <person name="Sun H."/>
            <person name="Han J."/>
            <person name="Sharma A."/>
            <person name="Chiniquy J."/>
            <person name="Ngan C.Y."/>
            <person name="Lipzen A."/>
            <person name="Barry K."/>
            <person name="Grigoriev I.V."/>
            <person name="Gunde-Cimerman N."/>
        </authorList>
    </citation>
    <scope>NUCLEOTIDE SEQUENCE [LARGE SCALE GENOMIC DNA]</scope>
    <source>
        <strain evidence="2 3">EXF-2481</strain>
    </source>
</reference>
<dbReference type="Proteomes" id="UP000030641">
    <property type="component" value="Unassembled WGS sequence"/>
</dbReference>
<evidence type="ECO:0000313" key="2">
    <source>
        <dbReference type="EMBL" id="KEQ97044.1"/>
    </source>
</evidence>
<dbReference type="EMBL" id="KL584755">
    <property type="protein sequence ID" value="KEQ97044.1"/>
    <property type="molecule type" value="Genomic_DNA"/>
</dbReference>
<dbReference type="InParanoid" id="A0A074YLW3"/>
<proteinExistence type="predicted"/>
<gene>
    <name evidence="2" type="ORF">AUEXF2481DRAFT_38444</name>
</gene>
<sequence length="69" mass="8076">MMQQPQQYLQHQFQHPSLYRPQPQQAQPYFTNNAFQFGNDDGKLETDELVDPAISFASFDINNTFPPEQ</sequence>
<dbReference type="GeneID" id="25366110"/>
<dbReference type="AlphaFoldDB" id="A0A074YLW3"/>
<feature type="region of interest" description="Disordered" evidence="1">
    <location>
        <begin position="1"/>
        <end position="27"/>
    </location>
</feature>
<organism evidence="2 3">
    <name type="scientific">Aureobasidium subglaciale (strain EXF-2481)</name>
    <name type="common">Aureobasidium pullulans var. subglaciale</name>
    <dbReference type="NCBI Taxonomy" id="1043005"/>
    <lineage>
        <taxon>Eukaryota</taxon>
        <taxon>Fungi</taxon>
        <taxon>Dikarya</taxon>
        <taxon>Ascomycota</taxon>
        <taxon>Pezizomycotina</taxon>
        <taxon>Dothideomycetes</taxon>
        <taxon>Dothideomycetidae</taxon>
        <taxon>Dothideales</taxon>
        <taxon>Saccotheciaceae</taxon>
        <taxon>Aureobasidium</taxon>
    </lineage>
</organism>
<keyword evidence="3" id="KW-1185">Reference proteome</keyword>
<evidence type="ECO:0000256" key="1">
    <source>
        <dbReference type="SAM" id="MobiDB-lite"/>
    </source>
</evidence>
<feature type="compositionally biased region" description="Low complexity" evidence="1">
    <location>
        <begin position="1"/>
        <end position="14"/>
    </location>
</feature>
<dbReference type="RefSeq" id="XP_013345427.1">
    <property type="nucleotide sequence ID" value="XM_013489973.1"/>
</dbReference>
<evidence type="ECO:0000313" key="3">
    <source>
        <dbReference type="Proteomes" id="UP000030641"/>
    </source>
</evidence>